<evidence type="ECO:0000313" key="2">
    <source>
        <dbReference type="Proteomes" id="UP000033636"/>
    </source>
</evidence>
<evidence type="ECO:0000313" key="1">
    <source>
        <dbReference type="EMBL" id="MFB6491019.1"/>
    </source>
</evidence>
<name>A0ACC6V1S4_9CREN</name>
<proteinExistence type="predicted"/>
<comment type="caution">
    <text evidence="1">The sequence shown here is derived from an EMBL/GenBank/DDBJ whole genome shotgun (WGS) entry which is preliminary data.</text>
</comment>
<gene>
    <name evidence="1" type="ORF">TU35_007235</name>
</gene>
<sequence>MWDLCSKYARFKPRLVALFGSYARGDYTDASDIDVLVVADGLPKDPRDAYDALFDPDAPRLSPIGMQTDVFLKKLEEGSTFLLEILEDGKVLCADEEFMRRVKEIYARVRPRFQRRGKLWIEVGG</sequence>
<dbReference type="Proteomes" id="UP000033636">
    <property type="component" value="Unassembled WGS sequence"/>
</dbReference>
<dbReference type="EMBL" id="JZWT02000018">
    <property type="protein sequence ID" value="MFB6491019.1"/>
    <property type="molecule type" value="Genomic_DNA"/>
</dbReference>
<reference evidence="1" key="1">
    <citation type="submission" date="2024-07" db="EMBL/GenBank/DDBJ databases">
        <title>Metagenome and Metagenome-Assembled Genomes of Archaea from a hot spring from the geothermal field of Los Azufres, Mexico.</title>
        <authorList>
            <person name="Marin-Paredes R."/>
            <person name="Martinez-Romero E."/>
            <person name="Servin-Garciduenas L.E."/>
        </authorList>
    </citation>
    <scope>NUCLEOTIDE SEQUENCE</scope>
</reference>
<accession>A0ACC6V1S4</accession>
<protein>
    <submittedName>
        <fullName evidence="1">Nucleotidyltransferase family protein</fullName>
    </submittedName>
</protein>
<organism evidence="1 2">
    <name type="scientific">Thermoproteus sp. AZ2</name>
    <dbReference type="NCBI Taxonomy" id="1609232"/>
    <lineage>
        <taxon>Archaea</taxon>
        <taxon>Thermoproteota</taxon>
        <taxon>Thermoprotei</taxon>
        <taxon>Thermoproteales</taxon>
        <taxon>Thermoproteaceae</taxon>
        <taxon>Thermoproteus</taxon>
    </lineage>
</organism>